<evidence type="ECO:0000313" key="5">
    <source>
        <dbReference type="Proteomes" id="UP001153555"/>
    </source>
</evidence>
<keyword evidence="4" id="KW-0808">Transferase</keyword>
<dbReference type="PROSITE" id="PS50158">
    <property type="entry name" value="ZF_CCHC"/>
    <property type="match status" value="1"/>
</dbReference>
<dbReference type="PANTHER" id="PTHR11439">
    <property type="entry name" value="GAG-POL-RELATED RETROTRANSPOSON"/>
    <property type="match status" value="1"/>
</dbReference>
<evidence type="ECO:0000313" key="4">
    <source>
        <dbReference type="EMBL" id="CAA0822147.1"/>
    </source>
</evidence>
<keyword evidence="5" id="KW-1185">Reference proteome</keyword>
<dbReference type="GO" id="GO:0016301">
    <property type="term" value="F:kinase activity"/>
    <property type="evidence" value="ECO:0007669"/>
    <property type="project" value="UniProtKB-KW"/>
</dbReference>
<dbReference type="PANTHER" id="PTHR11439:SF496">
    <property type="entry name" value="RNA-DIRECTED DNA POLYMERASE"/>
    <property type="match status" value="1"/>
</dbReference>
<keyword evidence="1" id="KW-0479">Metal-binding</keyword>
<proteinExistence type="predicted"/>
<feature type="compositionally biased region" description="Low complexity" evidence="2">
    <location>
        <begin position="258"/>
        <end position="288"/>
    </location>
</feature>
<dbReference type="Gene3D" id="4.10.60.10">
    <property type="entry name" value="Zinc finger, CCHC-type"/>
    <property type="match status" value="1"/>
</dbReference>
<dbReference type="CDD" id="cd09272">
    <property type="entry name" value="RNase_HI_RT_Ty1"/>
    <property type="match status" value="1"/>
</dbReference>
<feature type="domain" description="CCHC-type" evidence="3">
    <location>
        <begin position="239"/>
        <end position="252"/>
    </location>
</feature>
<dbReference type="InterPro" id="IPR001878">
    <property type="entry name" value="Znf_CCHC"/>
</dbReference>
<feature type="non-terminal residue" evidence="4">
    <location>
        <position position="1"/>
    </location>
</feature>
<feature type="non-terminal residue" evidence="4">
    <location>
        <position position="383"/>
    </location>
</feature>
<sequence length="383" mass="42363">TMSPKTPEEREQMSHIPYASAIGSIMYAMLCTRPDVAHALSVTRKYQSNPGEEHWKAVKMILKYLRRTKDIFMVYGNGELKLEGFTDSGFQSDKDDYKSMSGYLFTLNRAAVSWKSSKQEMIADSATEAEYIAASDAAKEAIWIRNFIQGLDVRAHEVESCLIPITSVPSNYHTSQPAQTPIQYAQPISSMSPGFSSGNKKKGKKGNFGKCDNRPTGNQACPRCSKSHSGECLANQRTCFNCNRPGHYVNVCHEPNRQQQQQPLYPQQQQLPPSPPHHQQQQQPPLFQHRAGDQARVYTITHDEAARNTGTMSEMLSISNVPVFALCGTGATHPFFSSRCLEALSISTVSSCDPLEVSLASGEIIISDSLVRDLPVSIGGRVL</sequence>
<dbReference type="GO" id="GO:0003676">
    <property type="term" value="F:nucleic acid binding"/>
    <property type="evidence" value="ECO:0007669"/>
    <property type="project" value="InterPro"/>
</dbReference>
<dbReference type="OrthoDB" id="1645289at2759"/>
<reference evidence="4" key="1">
    <citation type="submission" date="2019-12" db="EMBL/GenBank/DDBJ databases">
        <authorList>
            <person name="Scholes J."/>
        </authorList>
    </citation>
    <scope>NUCLEOTIDE SEQUENCE</scope>
</reference>
<gene>
    <name evidence="4" type="ORF">SHERM_19703</name>
</gene>
<feature type="region of interest" description="Disordered" evidence="2">
    <location>
        <begin position="190"/>
        <end position="212"/>
    </location>
</feature>
<dbReference type="GO" id="GO:0008270">
    <property type="term" value="F:zinc ion binding"/>
    <property type="evidence" value="ECO:0007669"/>
    <property type="project" value="UniProtKB-KW"/>
</dbReference>
<dbReference type="CDD" id="cd00303">
    <property type="entry name" value="retropepsin_like"/>
    <property type="match status" value="1"/>
</dbReference>
<evidence type="ECO:0000256" key="1">
    <source>
        <dbReference type="PROSITE-ProRule" id="PRU00047"/>
    </source>
</evidence>
<accession>A0A9N7N733</accession>
<dbReference type="Pfam" id="PF08284">
    <property type="entry name" value="RVP_2"/>
    <property type="match status" value="1"/>
</dbReference>
<protein>
    <submittedName>
        <fullName evidence="4">Cysteine-rich RLK (RECEPTOR-like protein kinase) 8</fullName>
    </submittedName>
</protein>
<name>A0A9N7N733_STRHE</name>
<feature type="region of interest" description="Disordered" evidence="2">
    <location>
        <begin position="257"/>
        <end position="288"/>
    </location>
</feature>
<organism evidence="4 5">
    <name type="scientific">Striga hermonthica</name>
    <name type="common">Purple witchweed</name>
    <name type="synonym">Buchnera hermonthica</name>
    <dbReference type="NCBI Taxonomy" id="68872"/>
    <lineage>
        <taxon>Eukaryota</taxon>
        <taxon>Viridiplantae</taxon>
        <taxon>Streptophyta</taxon>
        <taxon>Embryophyta</taxon>
        <taxon>Tracheophyta</taxon>
        <taxon>Spermatophyta</taxon>
        <taxon>Magnoliopsida</taxon>
        <taxon>eudicotyledons</taxon>
        <taxon>Gunneridae</taxon>
        <taxon>Pentapetalae</taxon>
        <taxon>asterids</taxon>
        <taxon>lamiids</taxon>
        <taxon>Lamiales</taxon>
        <taxon>Orobanchaceae</taxon>
        <taxon>Buchnereae</taxon>
        <taxon>Striga</taxon>
    </lineage>
</organism>
<evidence type="ECO:0000256" key="2">
    <source>
        <dbReference type="SAM" id="MobiDB-lite"/>
    </source>
</evidence>
<evidence type="ECO:0000259" key="3">
    <source>
        <dbReference type="PROSITE" id="PS50158"/>
    </source>
</evidence>
<keyword evidence="4" id="KW-0418">Kinase</keyword>
<dbReference type="Proteomes" id="UP001153555">
    <property type="component" value="Unassembled WGS sequence"/>
</dbReference>
<keyword evidence="1" id="KW-0862">Zinc</keyword>
<comment type="caution">
    <text evidence="4">The sequence shown here is derived from an EMBL/GenBank/DDBJ whole genome shotgun (WGS) entry which is preliminary data.</text>
</comment>
<dbReference type="EMBL" id="CACSLK010022181">
    <property type="protein sequence ID" value="CAA0822147.1"/>
    <property type="molecule type" value="Genomic_DNA"/>
</dbReference>
<dbReference type="AlphaFoldDB" id="A0A9N7N733"/>
<keyword evidence="1" id="KW-0863">Zinc-finger</keyword>